<name>A0A9W8XRD9_9PLEO</name>
<sequence>MDPGYTYGHEPVRHFDEDDLKSDPGDRTSARPQSTADSSYSKQPVLPRLEIFDQSTPSKPDNFRVSPATPLPNWDADDTWTPIENDSARYWDSALTDLSERTLAPTGTTSESDLDAVLANWSGRGTHVDFQSHEEVPLVQGRFLGHGSMGSVFETNVQGHTFAWKRRFCRRKIGEAERKEIEILKKVSHHHIIRFAGSYSHRQFLGLLLYPVAVCDLATFLEDFESLLPNSDRDSAREERMTALGLSCRNLESEFYRCSLLLARRMGCIISAVEYLHSQSIRHKDLKPSNILLSAENLWLTDFGTATDFSDQTMSTTEGIERGTPKYFAPEVAAYEGSGRPADIFSLGCVLLEMYTSQQVAGLKMLRDLRSQHDKSFQANLESIYDWLSQPAKGDVIFDHQIKYQVRKMLARESARRPTIGHVREAFALIDTAQEFSGNQPLFGVCCRRLFLSKERHDWLVENERTRTAERVRGEMQKTIDDLRKERDQLQHRTIELQQTVDQQMWNLNAWVQRDALRLNEEATMDDIRTETRSAELPAQSTARALRKLKPMSPESFSRPSSLNGVDGSREPFGPSYSTSKDVSADEIDEDTQALLLDHEQWQWKYEPYTLDRE</sequence>
<feature type="domain" description="Protein kinase" evidence="3">
    <location>
        <begin position="138"/>
        <end position="443"/>
    </location>
</feature>
<dbReference type="PROSITE" id="PS50011">
    <property type="entry name" value="PROTEIN_KINASE_DOM"/>
    <property type="match status" value="1"/>
</dbReference>
<evidence type="ECO:0000313" key="4">
    <source>
        <dbReference type="EMBL" id="KAJ4357481.1"/>
    </source>
</evidence>
<evidence type="ECO:0000259" key="3">
    <source>
        <dbReference type="PROSITE" id="PS50011"/>
    </source>
</evidence>
<keyword evidence="1" id="KW-0175">Coiled coil</keyword>
<dbReference type="InterPro" id="IPR011009">
    <property type="entry name" value="Kinase-like_dom_sf"/>
</dbReference>
<protein>
    <recommendedName>
        <fullName evidence="3">Protein kinase domain-containing protein</fullName>
    </recommendedName>
</protein>
<comment type="caution">
    <text evidence="4">The sequence shown here is derived from an EMBL/GenBank/DDBJ whole genome shotgun (WGS) entry which is preliminary data.</text>
</comment>
<dbReference type="PANTHER" id="PTHR48011:SF4">
    <property type="entry name" value="MITOGEN-ACTIVATED PROTEIN KINASE KINASE KINASE 19"/>
    <property type="match status" value="1"/>
</dbReference>
<dbReference type="Gene3D" id="1.10.510.10">
    <property type="entry name" value="Transferase(Phosphotransferase) domain 1"/>
    <property type="match status" value="1"/>
</dbReference>
<evidence type="ECO:0000256" key="2">
    <source>
        <dbReference type="SAM" id="MobiDB-lite"/>
    </source>
</evidence>
<dbReference type="InterPro" id="IPR000719">
    <property type="entry name" value="Prot_kinase_dom"/>
</dbReference>
<keyword evidence="5" id="KW-1185">Reference proteome</keyword>
<feature type="compositionally biased region" description="Polar residues" evidence="2">
    <location>
        <begin position="30"/>
        <end position="42"/>
    </location>
</feature>
<dbReference type="PROSITE" id="PS00108">
    <property type="entry name" value="PROTEIN_KINASE_ST"/>
    <property type="match status" value="1"/>
</dbReference>
<accession>A0A9W8XRD9</accession>
<dbReference type="Proteomes" id="UP001140513">
    <property type="component" value="Unassembled WGS sequence"/>
</dbReference>
<gene>
    <name evidence="4" type="ORF">N0V89_002057</name>
</gene>
<reference evidence="4" key="1">
    <citation type="submission" date="2022-10" db="EMBL/GenBank/DDBJ databases">
        <title>Tapping the CABI collections for fungal endophytes: first genome assemblies for Collariella, Neodidymelliopsis, Ascochyta clinopodiicola, Didymella pomorum, Didymosphaeria variabile, Neocosmospora piperis and Neocucurbitaria cava.</title>
        <authorList>
            <person name="Hill R."/>
        </authorList>
    </citation>
    <scope>NUCLEOTIDE SEQUENCE</scope>
    <source>
        <strain evidence="4">IMI 356815</strain>
    </source>
</reference>
<evidence type="ECO:0000313" key="5">
    <source>
        <dbReference type="Proteomes" id="UP001140513"/>
    </source>
</evidence>
<dbReference type="EMBL" id="JAPEUX010000002">
    <property type="protein sequence ID" value="KAJ4357481.1"/>
    <property type="molecule type" value="Genomic_DNA"/>
</dbReference>
<dbReference type="SMART" id="SM00220">
    <property type="entry name" value="S_TKc"/>
    <property type="match status" value="1"/>
</dbReference>
<dbReference type="AlphaFoldDB" id="A0A9W8XRD9"/>
<dbReference type="Pfam" id="PF00069">
    <property type="entry name" value="Pkinase"/>
    <property type="match status" value="1"/>
</dbReference>
<feature type="region of interest" description="Disordered" evidence="2">
    <location>
        <begin position="549"/>
        <end position="586"/>
    </location>
</feature>
<feature type="region of interest" description="Disordered" evidence="2">
    <location>
        <begin position="1"/>
        <end position="79"/>
    </location>
</feature>
<dbReference type="SUPFAM" id="SSF56112">
    <property type="entry name" value="Protein kinase-like (PK-like)"/>
    <property type="match status" value="1"/>
</dbReference>
<dbReference type="InterPro" id="IPR008271">
    <property type="entry name" value="Ser/Thr_kinase_AS"/>
</dbReference>
<dbReference type="InterPro" id="IPR052751">
    <property type="entry name" value="Plant_MAPKKK"/>
</dbReference>
<feature type="compositionally biased region" description="Polar residues" evidence="2">
    <location>
        <begin position="555"/>
        <end position="564"/>
    </location>
</feature>
<feature type="compositionally biased region" description="Basic and acidic residues" evidence="2">
    <location>
        <begin position="10"/>
        <end position="29"/>
    </location>
</feature>
<dbReference type="RefSeq" id="XP_056074340.1">
    <property type="nucleotide sequence ID" value="XM_056210867.1"/>
</dbReference>
<feature type="coiled-coil region" evidence="1">
    <location>
        <begin position="469"/>
        <end position="500"/>
    </location>
</feature>
<dbReference type="GO" id="GO:0007165">
    <property type="term" value="P:signal transduction"/>
    <property type="evidence" value="ECO:0007669"/>
    <property type="project" value="TreeGrafter"/>
</dbReference>
<dbReference type="GO" id="GO:0005524">
    <property type="term" value="F:ATP binding"/>
    <property type="evidence" value="ECO:0007669"/>
    <property type="project" value="InterPro"/>
</dbReference>
<dbReference type="GO" id="GO:0004672">
    <property type="term" value="F:protein kinase activity"/>
    <property type="evidence" value="ECO:0007669"/>
    <property type="project" value="InterPro"/>
</dbReference>
<dbReference type="GeneID" id="80905587"/>
<organism evidence="4 5">
    <name type="scientific">Didymosphaeria variabile</name>
    <dbReference type="NCBI Taxonomy" id="1932322"/>
    <lineage>
        <taxon>Eukaryota</taxon>
        <taxon>Fungi</taxon>
        <taxon>Dikarya</taxon>
        <taxon>Ascomycota</taxon>
        <taxon>Pezizomycotina</taxon>
        <taxon>Dothideomycetes</taxon>
        <taxon>Pleosporomycetidae</taxon>
        <taxon>Pleosporales</taxon>
        <taxon>Massarineae</taxon>
        <taxon>Didymosphaeriaceae</taxon>
        <taxon>Didymosphaeria</taxon>
    </lineage>
</organism>
<dbReference type="PANTHER" id="PTHR48011">
    <property type="entry name" value="CCR4-NOT TRANSCRIPTIONAL COMPLEX SUBUNIT CAF120-RELATED"/>
    <property type="match status" value="1"/>
</dbReference>
<dbReference type="OrthoDB" id="4062651at2759"/>
<proteinExistence type="predicted"/>
<evidence type="ECO:0000256" key="1">
    <source>
        <dbReference type="SAM" id="Coils"/>
    </source>
</evidence>
<dbReference type="Gene3D" id="3.30.200.20">
    <property type="entry name" value="Phosphorylase Kinase, domain 1"/>
    <property type="match status" value="1"/>
</dbReference>